<comment type="caution">
    <text evidence="9">The sequence shown here is derived from an EMBL/GenBank/DDBJ whole genome shotgun (WGS) entry which is preliminary data.</text>
</comment>
<evidence type="ECO:0000259" key="8">
    <source>
        <dbReference type="PROSITE" id="PS50039"/>
    </source>
</evidence>
<dbReference type="Gene3D" id="1.10.10.10">
    <property type="entry name" value="Winged helix-like DNA-binding domain superfamily/Winged helix DNA-binding domain"/>
    <property type="match status" value="1"/>
</dbReference>
<dbReference type="SMART" id="SM00339">
    <property type="entry name" value="FH"/>
    <property type="match status" value="1"/>
</dbReference>
<dbReference type="EMBL" id="PVWQ01000027">
    <property type="protein sequence ID" value="RDW57555.1"/>
    <property type="molecule type" value="Genomic_DNA"/>
</dbReference>
<feature type="DNA-binding region" description="Fork-head" evidence="6">
    <location>
        <begin position="206"/>
        <end position="298"/>
    </location>
</feature>
<dbReference type="PROSITE" id="PS00658">
    <property type="entry name" value="FORK_HEAD_2"/>
    <property type="match status" value="1"/>
</dbReference>
<dbReference type="STRING" id="1810919.A0A3D8Q6U1"/>
<feature type="region of interest" description="Disordered" evidence="7">
    <location>
        <begin position="93"/>
        <end position="128"/>
    </location>
</feature>
<evidence type="ECO:0000313" key="9">
    <source>
        <dbReference type="EMBL" id="RDW57555.1"/>
    </source>
</evidence>
<sequence>MHSSPYHQPSYLSASSSSSSPSSSPETPPSLLDGWSDSSSSSPEAMLPYQQPWAVEPTMNCSFFQPQSTVEPSQDGLPRVVPSMGGRIHEWPGSLMASNYSSSRPLKPEMRRLPAGKHLPDWPHSKPSEAASLSLYKSSHPLPPHSHSSSPMNPAATTILPTSTSMPYQSLPLSVVSPPIKLEMDRDVAPIASADEAEDTNADPPYSQLIYEALSAAPGKKLPLQGIYSWFEKNTAKGRDRGSKGWQNSIRHNLSMNAGFEAVREESMPGKKAVNYWRLTDEAVSNGIQSTTRYRKQTNYKKPVASDPPAPQRQRSGAKGGKATKITARFRSNGLSINGMSPEEYRRERAYRQQHLHQHQDYNQRVMPSQRHLPKSFIYSQYLHRPPPTTTAAYAPGVVGTAPTTHSMTAARSSAIEGFNLGNIVGCTEAPPCTSTTPIFCDMAGPGPDCLVFDAGFMGMDGIHSSFAGSEISTTDLHIGL</sequence>
<feature type="compositionally biased region" description="Basic and acidic residues" evidence="7">
    <location>
        <begin position="106"/>
        <end position="127"/>
    </location>
</feature>
<dbReference type="GO" id="GO:0000981">
    <property type="term" value="F:DNA-binding transcription factor activity, RNA polymerase II-specific"/>
    <property type="evidence" value="ECO:0007669"/>
    <property type="project" value="TreeGrafter"/>
</dbReference>
<feature type="region of interest" description="Disordered" evidence="7">
    <location>
        <begin position="136"/>
        <end position="155"/>
    </location>
</feature>
<dbReference type="RefSeq" id="XP_026597972.1">
    <property type="nucleotide sequence ID" value="XM_026753466.1"/>
</dbReference>
<name>A0A3D8Q6U1_9EURO</name>
<dbReference type="AlphaFoldDB" id="A0A3D8Q6U1"/>
<evidence type="ECO:0000313" key="10">
    <source>
        <dbReference type="Proteomes" id="UP000256690"/>
    </source>
</evidence>
<dbReference type="InterPro" id="IPR001766">
    <property type="entry name" value="Fork_head_dom"/>
</dbReference>
<evidence type="ECO:0000256" key="5">
    <source>
        <dbReference type="ARBA" id="ARBA00023242"/>
    </source>
</evidence>
<dbReference type="FunFam" id="1.10.10.10:FF:000522">
    <property type="entry name" value="Forkhead domain protein"/>
    <property type="match status" value="1"/>
</dbReference>
<keyword evidence="5 6" id="KW-0539">Nucleus</keyword>
<dbReference type="GO" id="GO:0000978">
    <property type="term" value="F:RNA polymerase II cis-regulatory region sequence-specific DNA binding"/>
    <property type="evidence" value="ECO:0007669"/>
    <property type="project" value="TreeGrafter"/>
</dbReference>
<dbReference type="InterPro" id="IPR036388">
    <property type="entry name" value="WH-like_DNA-bd_sf"/>
</dbReference>
<gene>
    <name evidence="9" type="ORF">DSM5745_11450</name>
</gene>
<keyword evidence="2" id="KW-0805">Transcription regulation</keyword>
<feature type="domain" description="Fork-head" evidence="8">
    <location>
        <begin position="206"/>
        <end position="298"/>
    </location>
</feature>
<proteinExistence type="predicted"/>
<dbReference type="Pfam" id="PF00250">
    <property type="entry name" value="Forkhead"/>
    <property type="match status" value="1"/>
</dbReference>
<keyword evidence="4" id="KW-0804">Transcription</keyword>
<feature type="region of interest" description="Disordered" evidence="7">
    <location>
        <begin position="1"/>
        <end position="51"/>
    </location>
</feature>
<accession>A0A3D8Q6U1</accession>
<organism evidence="9 10">
    <name type="scientific">Aspergillus mulundensis</name>
    <dbReference type="NCBI Taxonomy" id="1810919"/>
    <lineage>
        <taxon>Eukaryota</taxon>
        <taxon>Fungi</taxon>
        <taxon>Dikarya</taxon>
        <taxon>Ascomycota</taxon>
        <taxon>Pezizomycotina</taxon>
        <taxon>Eurotiomycetes</taxon>
        <taxon>Eurotiomycetidae</taxon>
        <taxon>Eurotiales</taxon>
        <taxon>Aspergillaceae</taxon>
        <taxon>Aspergillus</taxon>
        <taxon>Aspergillus subgen. Nidulantes</taxon>
    </lineage>
</organism>
<dbReference type="InterPro" id="IPR030456">
    <property type="entry name" value="TF_fork_head_CS_2"/>
</dbReference>
<feature type="region of interest" description="Disordered" evidence="7">
    <location>
        <begin position="288"/>
        <end position="325"/>
    </location>
</feature>
<keyword evidence="3 6" id="KW-0238">DNA-binding</keyword>
<reference evidence="9 10" key="1">
    <citation type="journal article" date="2018" name="IMA Fungus">
        <title>IMA Genome-F 9: Draft genome sequence of Annulohypoxylon stygium, Aspergillus mulundensis, Berkeleyomyces basicola (syn. Thielaviopsis basicola), Ceratocystis smalleyi, two Cercospora beticola strains, Coleophoma cylindrospora, Fusarium fracticaudum, Phialophora cf. hyalina, and Morchella septimelata.</title>
        <authorList>
            <person name="Wingfield B.D."/>
            <person name="Bills G.F."/>
            <person name="Dong Y."/>
            <person name="Huang W."/>
            <person name="Nel W.J."/>
            <person name="Swalarsk-Parry B.S."/>
            <person name="Vaghefi N."/>
            <person name="Wilken P.M."/>
            <person name="An Z."/>
            <person name="de Beer Z.W."/>
            <person name="De Vos L."/>
            <person name="Chen L."/>
            <person name="Duong T.A."/>
            <person name="Gao Y."/>
            <person name="Hammerbacher A."/>
            <person name="Kikkert J.R."/>
            <person name="Li Y."/>
            <person name="Li H."/>
            <person name="Li K."/>
            <person name="Li Q."/>
            <person name="Liu X."/>
            <person name="Ma X."/>
            <person name="Naidoo K."/>
            <person name="Pethybridge S.J."/>
            <person name="Sun J."/>
            <person name="Steenkamp E.T."/>
            <person name="van der Nest M.A."/>
            <person name="van Wyk S."/>
            <person name="Wingfield M.J."/>
            <person name="Xiong C."/>
            <person name="Yue Q."/>
            <person name="Zhang X."/>
        </authorList>
    </citation>
    <scope>NUCLEOTIDE SEQUENCE [LARGE SCALE GENOMIC DNA]</scope>
    <source>
        <strain evidence="9 10">DSM 5745</strain>
    </source>
</reference>
<evidence type="ECO:0000256" key="3">
    <source>
        <dbReference type="ARBA" id="ARBA00023125"/>
    </source>
</evidence>
<feature type="compositionally biased region" description="Low complexity" evidence="7">
    <location>
        <begin position="136"/>
        <end position="151"/>
    </location>
</feature>
<dbReference type="InterPro" id="IPR036390">
    <property type="entry name" value="WH_DNA-bd_sf"/>
</dbReference>
<comment type="subcellular location">
    <subcellularLocation>
        <location evidence="1 6">Nucleus</location>
    </subcellularLocation>
</comment>
<dbReference type="PANTHER" id="PTHR45881">
    <property type="entry name" value="CHECKPOINT SUPPRESSOR 1-LIKE, ISOFORM A-RELATED"/>
    <property type="match status" value="1"/>
</dbReference>
<dbReference type="GeneID" id="38121820"/>
<protein>
    <submittedName>
        <fullName evidence="9">Forkhead</fullName>
    </submittedName>
</protein>
<evidence type="ECO:0000256" key="1">
    <source>
        <dbReference type="ARBA" id="ARBA00004123"/>
    </source>
</evidence>
<dbReference type="PROSITE" id="PS50039">
    <property type="entry name" value="FORK_HEAD_3"/>
    <property type="match status" value="1"/>
</dbReference>
<keyword evidence="10" id="KW-1185">Reference proteome</keyword>
<feature type="compositionally biased region" description="Low complexity" evidence="7">
    <location>
        <begin position="9"/>
        <end position="42"/>
    </location>
</feature>
<dbReference type="PANTHER" id="PTHR45881:SF5">
    <property type="entry name" value="FORK-HEAD DOMAIN-CONTAINING PROTEIN"/>
    <property type="match status" value="1"/>
</dbReference>
<dbReference type="GO" id="GO:0005634">
    <property type="term" value="C:nucleus"/>
    <property type="evidence" value="ECO:0007669"/>
    <property type="project" value="UniProtKB-SubCell"/>
</dbReference>
<evidence type="ECO:0000256" key="6">
    <source>
        <dbReference type="PROSITE-ProRule" id="PRU00089"/>
    </source>
</evidence>
<dbReference type="Proteomes" id="UP000256690">
    <property type="component" value="Unassembled WGS sequence"/>
</dbReference>
<evidence type="ECO:0000256" key="4">
    <source>
        <dbReference type="ARBA" id="ARBA00023163"/>
    </source>
</evidence>
<evidence type="ECO:0000256" key="2">
    <source>
        <dbReference type="ARBA" id="ARBA00023015"/>
    </source>
</evidence>
<evidence type="ECO:0000256" key="7">
    <source>
        <dbReference type="SAM" id="MobiDB-lite"/>
    </source>
</evidence>
<dbReference type="OrthoDB" id="5954824at2759"/>
<dbReference type="SUPFAM" id="SSF46785">
    <property type="entry name" value="Winged helix' DNA-binding domain"/>
    <property type="match status" value="1"/>
</dbReference>